<feature type="compositionally biased region" description="Low complexity" evidence="1">
    <location>
        <begin position="665"/>
        <end position="674"/>
    </location>
</feature>
<dbReference type="Proteomes" id="UP001373714">
    <property type="component" value="Unassembled WGS sequence"/>
</dbReference>
<feature type="region of interest" description="Disordered" evidence="1">
    <location>
        <begin position="656"/>
        <end position="678"/>
    </location>
</feature>
<protein>
    <submittedName>
        <fullName evidence="2">Uncharacterized protein</fullName>
    </submittedName>
</protein>
<feature type="region of interest" description="Disordered" evidence="1">
    <location>
        <begin position="345"/>
        <end position="390"/>
    </location>
</feature>
<feature type="compositionally biased region" description="Polar residues" evidence="1">
    <location>
        <begin position="589"/>
        <end position="600"/>
    </location>
</feature>
<feature type="region of interest" description="Disordered" evidence="1">
    <location>
        <begin position="402"/>
        <end position="537"/>
    </location>
</feature>
<feature type="region of interest" description="Disordered" evidence="1">
    <location>
        <begin position="165"/>
        <end position="200"/>
    </location>
</feature>
<reference evidence="2 3" key="1">
    <citation type="submission" date="2019-10" db="EMBL/GenBank/DDBJ databases">
        <authorList>
            <person name="Palmer J.M."/>
        </authorList>
    </citation>
    <scope>NUCLEOTIDE SEQUENCE [LARGE SCALE GENOMIC DNA]</scope>
    <source>
        <strain evidence="2 3">TWF730</strain>
    </source>
</reference>
<comment type="caution">
    <text evidence="2">The sequence shown here is derived from an EMBL/GenBank/DDBJ whole genome shotgun (WGS) entry which is preliminary data.</text>
</comment>
<gene>
    <name evidence="2" type="ORF">TWF730_009280</name>
</gene>
<feature type="compositionally biased region" description="Basic and acidic residues" evidence="1">
    <location>
        <begin position="563"/>
        <end position="579"/>
    </location>
</feature>
<feature type="region of interest" description="Disordered" evidence="1">
    <location>
        <begin position="558"/>
        <end position="627"/>
    </location>
</feature>
<feature type="compositionally biased region" description="Low complexity" evidence="1">
    <location>
        <begin position="24"/>
        <end position="46"/>
    </location>
</feature>
<feature type="region of interest" description="Disordered" evidence="1">
    <location>
        <begin position="1"/>
        <end position="60"/>
    </location>
</feature>
<feature type="region of interest" description="Disordered" evidence="1">
    <location>
        <begin position="219"/>
        <end position="273"/>
    </location>
</feature>
<name>A0AAV9UYK7_9PEZI</name>
<feature type="compositionally biased region" description="Polar residues" evidence="1">
    <location>
        <begin position="441"/>
        <end position="458"/>
    </location>
</feature>
<feature type="compositionally biased region" description="Low complexity" evidence="1">
    <location>
        <begin position="515"/>
        <end position="536"/>
    </location>
</feature>
<dbReference type="AlphaFoldDB" id="A0AAV9UYK7"/>
<accession>A0AAV9UYK7</accession>
<proteinExistence type="predicted"/>
<organism evidence="2 3">
    <name type="scientific">Orbilia blumenaviensis</name>
    <dbReference type="NCBI Taxonomy" id="1796055"/>
    <lineage>
        <taxon>Eukaryota</taxon>
        <taxon>Fungi</taxon>
        <taxon>Dikarya</taxon>
        <taxon>Ascomycota</taxon>
        <taxon>Pezizomycotina</taxon>
        <taxon>Orbiliomycetes</taxon>
        <taxon>Orbiliales</taxon>
        <taxon>Orbiliaceae</taxon>
        <taxon>Orbilia</taxon>
    </lineage>
</organism>
<feature type="compositionally biased region" description="Acidic residues" evidence="1">
    <location>
        <begin position="261"/>
        <end position="270"/>
    </location>
</feature>
<feature type="compositionally biased region" description="Polar residues" evidence="1">
    <location>
        <begin position="497"/>
        <end position="514"/>
    </location>
</feature>
<feature type="compositionally biased region" description="Polar residues" evidence="1">
    <location>
        <begin position="220"/>
        <end position="234"/>
    </location>
</feature>
<sequence>MASPRTLDFPLPPRRGSVPTDIRSPPLTSSLPPSAGPHHQQQQQQQHHQHQHQHQHQYQPQQLARILELTNRYRTQTVTLLARQEALATEQKQVFELERQLWVTEREIWDEERRLLTAGSPSCTVTPLAAAPAVAVNGDRSQDSNASVHSAPLNNNPTRFLSVSSMAESSGAPDHVGSAMLPPPIPAPAPLQESVASARRRDSTGLRLNWYLKHGMQHVADSSSIPNESVSPKGTRSGKLDSPRYAPSNDLGKPSRTISEVDGEEDEDFEIPPSLIAEATKLIYGDKPSKRGSFSSNSTATKRPVPALFKTLASDNQDVKSIRRASSSIYPSSKAARYLAAFSDDGMSDEEPEPYETSRHGQLVQKARKRSASQTDKPNQEPDIPLKLRPSSNFAAAFGSVSARGGTQNQQQQQQQNLAPPPPARQGSISTSFYHPETPVDSLNSQNSFKEANWTPQPAGSMPRLPENSVGGDSMHSSRTVKPKVEPINVKSAPWGVTSTNITSSPTFGNNTGNGLKPSPSGLTSSLSFGSSQNSPVAKLPIPTTGILGAGEGDNFSIGSSKYSRDENGVANGDHHHYEGYQSHRNRKIVQNPTGSTNGNEKGKTSPPTYIWTPPPPTSQLPTSPTRSPMGTGLYGNTILLSPSTVAPSMKTSNPRLSAVGGVMPRSPTSSSPPMVGRMGTSSMLLSVSSRSEGGDDLDDDVEEGELGDVEIDTDEEDGDVVEIPKMGGRDVGRVKSPEMILGGRVKSPELRLGGPNAGNIHNVVKKAQRMEYPGSPVEIVRDNSRWGNVLPGGMI</sequence>
<keyword evidence="3" id="KW-1185">Reference proteome</keyword>
<evidence type="ECO:0000313" key="2">
    <source>
        <dbReference type="EMBL" id="KAK6352454.1"/>
    </source>
</evidence>
<dbReference type="EMBL" id="JAVHNS010000006">
    <property type="protein sequence ID" value="KAK6352454.1"/>
    <property type="molecule type" value="Genomic_DNA"/>
</dbReference>
<evidence type="ECO:0000256" key="1">
    <source>
        <dbReference type="SAM" id="MobiDB-lite"/>
    </source>
</evidence>
<feature type="compositionally biased region" description="Low complexity" evidence="1">
    <location>
        <begin position="408"/>
        <end position="417"/>
    </location>
</feature>
<evidence type="ECO:0000313" key="3">
    <source>
        <dbReference type="Proteomes" id="UP001373714"/>
    </source>
</evidence>